<evidence type="ECO:0008006" key="3">
    <source>
        <dbReference type="Google" id="ProtNLM"/>
    </source>
</evidence>
<dbReference type="Pfam" id="PF06035">
    <property type="entry name" value="Peptidase_C93"/>
    <property type="match status" value="1"/>
</dbReference>
<keyword evidence="2" id="KW-1185">Reference proteome</keyword>
<dbReference type="EMBL" id="SBIP01000002">
    <property type="protein sequence ID" value="RWX78930.1"/>
    <property type="molecule type" value="Genomic_DNA"/>
</dbReference>
<dbReference type="AlphaFoldDB" id="A0A444LIR1"/>
<comment type="caution">
    <text evidence="1">The sequence shown here is derived from an EMBL/GenBank/DDBJ whole genome shotgun (WGS) entry which is preliminary data.</text>
</comment>
<name>A0A444LIR1_9HYPH</name>
<gene>
    <name evidence="1" type="ORF">EPK99_10155</name>
</gene>
<evidence type="ECO:0000313" key="1">
    <source>
        <dbReference type="EMBL" id="RWX78930.1"/>
    </source>
</evidence>
<sequence length="195" mass="20663">MKKQSGNQVRRATGCSPMIKKLIISAVILTALISGKESHAAGAGGFARALAMAPAVHVQLAQNHLEPRQTLGSEILSLDQRQELLGVNSGVNGTIADLDTYLGGFDQAAATDMQAKTCFDCADIKRDQLQAMGWSKDRMRIAYAVTAEGRIERVLVVSSRQGEIVLGNDAPLVDFSGSEPVQVSAPFAPVDAISI</sequence>
<proteinExistence type="predicted"/>
<protein>
    <recommendedName>
        <fullName evidence="3">Transglutaminase-like cysteine proteinase</fullName>
    </recommendedName>
</protein>
<dbReference type="InterPro" id="IPR010319">
    <property type="entry name" value="Transglutaminase-like_Cys_pept"/>
</dbReference>
<organism evidence="1 2">
    <name type="scientific">Neorhizobium lilium</name>
    <dbReference type="NCBI Taxonomy" id="2503024"/>
    <lineage>
        <taxon>Bacteria</taxon>
        <taxon>Pseudomonadati</taxon>
        <taxon>Pseudomonadota</taxon>
        <taxon>Alphaproteobacteria</taxon>
        <taxon>Hyphomicrobiales</taxon>
        <taxon>Rhizobiaceae</taxon>
        <taxon>Rhizobium/Agrobacterium group</taxon>
        <taxon>Neorhizobium</taxon>
    </lineage>
</organism>
<reference evidence="1 2" key="1">
    <citation type="submission" date="2019-01" db="EMBL/GenBank/DDBJ databases">
        <title>The draft genome of Rhizobium sp. 24NR.</title>
        <authorList>
            <person name="Liu L."/>
            <person name="Liang L."/>
            <person name="Shi S."/>
            <person name="Xu L."/>
            <person name="Wang X."/>
            <person name="Li L."/>
            <person name="Zhang X."/>
        </authorList>
    </citation>
    <scope>NUCLEOTIDE SEQUENCE [LARGE SCALE GENOMIC DNA]</scope>
    <source>
        <strain evidence="1 2">24NR</strain>
    </source>
</reference>
<dbReference type="OrthoDB" id="8362914at2"/>
<dbReference type="Proteomes" id="UP000287687">
    <property type="component" value="Unassembled WGS sequence"/>
</dbReference>
<evidence type="ECO:0000313" key="2">
    <source>
        <dbReference type="Proteomes" id="UP000287687"/>
    </source>
</evidence>
<accession>A0A444LIR1</accession>
<dbReference type="Gene3D" id="3.10.620.30">
    <property type="match status" value="1"/>
</dbReference>